<dbReference type="Gene3D" id="2.102.10.10">
    <property type="entry name" value="Rieske [2Fe-2S] iron-sulphur domain"/>
    <property type="match status" value="1"/>
</dbReference>
<proteinExistence type="predicted"/>
<accession>M0LDR7</accession>
<keyword evidence="9" id="KW-1185">Reference proteome</keyword>
<dbReference type="AlphaFoldDB" id="M0LDR7"/>
<organism evidence="8 9">
    <name type="scientific">Natronobacterium lacisalsi AJ5</name>
    <dbReference type="NCBI Taxonomy" id="358396"/>
    <lineage>
        <taxon>Archaea</taxon>
        <taxon>Methanobacteriati</taxon>
        <taxon>Methanobacteriota</taxon>
        <taxon>Stenosarchaea group</taxon>
        <taxon>Halobacteria</taxon>
        <taxon>Halobacteriales</taxon>
        <taxon>Natrialbaceae</taxon>
        <taxon>Natronobacterium</taxon>
    </lineage>
</organism>
<dbReference type="SUPFAM" id="SSF50022">
    <property type="entry name" value="ISP domain"/>
    <property type="match status" value="1"/>
</dbReference>
<evidence type="ECO:0000256" key="4">
    <source>
        <dbReference type="ARBA" id="ARBA00023014"/>
    </source>
</evidence>
<evidence type="ECO:0000256" key="3">
    <source>
        <dbReference type="ARBA" id="ARBA00023004"/>
    </source>
</evidence>
<evidence type="ECO:0000313" key="7">
    <source>
        <dbReference type="EMBL" id="APW96494.1"/>
    </source>
</evidence>
<keyword evidence="3" id="KW-0408">Iron</keyword>
<dbReference type="PANTHER" id="PTHR40261">
    <property type="match status" value="1"/>
</dbReference>
<evidence type="ECO:0000313" key="8">
    <source>
        <dbReference type="EMBL" id="EMA31731.1"/>
    </source>
</evidence>
<dbReference type="eggNOG" id="arCOG02851">
    <property type="taxonomic scope" value="Archaea"/>
</dbReference>
<name>M0LDR7_NATLA</name>
<evidence type="ECO:0000256" key="1">
    <source>
        <dbReference type="ARBA" id="ARBA00022714"/>
    </source>
</evidence>
<dbReference type="GO" id="GO:0046872">
    <property type="term" value="F:metal ion binding"/>
    <property type="evidence" value="ECO:0007669"/>
    <property type="project" value="UniProtKB-KW"/>
</dbReference>
<protein>
    <submittedName>
        <fullName evidence="7">(2Fe-2S)-binding protein</fullName>
    </submittedName>
    <submittedName>
        <fullName evidence="8">Rieske (2Fe-2S) iron-sulfur domain-containing protein</fullName>
    </submittedName>
</protein>
<dbReference type="EMBL" id="AOLZ01000043">
    <property type="protein sequence ID" value="EMA31731.1"/>
    <property type="molecule type" value="Genomic_DNA"/>
</dbReference>
<dbReference type="STRING" id="358396.CHINAEXTREME_01360"/>
<keyword evidence="1" id="KW-0001">2Fe-2S</keyword>
<feature type="compositionally biased region" description="Basic and acidic residues" evidence="5">
    <location>
        <begin position="53"/>
        <end position="66"/>
    </location>
</feature>
<evidence type="ECO:0000259" key="6">
    <source>
        <dbReference type="PROSITE" id="PS51296"/>
    </source>
</evidence>
<dbReference type="PROSITE" id="PS51296">
    <property type="entry name" value="RIESKE"/>
    <property type="match status" value="1"/>
</dbReference>
<dbReference type="GO" id="GO:0051537">
    <property type="term" value="F:2 iron, 2 sulfur cluster binding"/>
    <property type="evidence" value="ECO:0007669"/>
    <property type="project" value="UniProtKB-KW"/>
</dbReference>
<dbReference type="Pfam" id="PF00355">
    <property type="entry name" value="Rieske"/>
    <property type="match status" value="1"/>
</dbReference>
<feature type="domain" description="Rieske" evidence="6">
    <location>
        <begin position="65"/>
        <end position="138"/>
    </location>
</feature>
<dbReference type="InterPro" id="IPR036922">
    <property type="entry name" value="Rieske_2Fe-2S_sf"/>
</dbReference>
<dbReference type="PATRIC" id="fig|358396.7.peg.2642"/>
<feature type="region of interest" description="Disordered" evidence="5">
    <location>
        <begin position="1"/>
        <end position="66"/>
    </location>
</feature>
<feature type="compositionally biased region" description="Acidic residues" evidence="5">
    <location>
        <begin position="26"/>
        <end position="36"/>
    </location>
</feature>
<dbReference type="RefSeq" id="WP_007142308.1">
    <property type="nucleotide sequence ID" value="NZ_AOLZ01000043.1"/>
</dbReference>
<dbReference type="GeneID" id="30919730"/>
<keyword evidence="4" id="KW-0411">Iron-sulfur</keyword>
<sequence length="168" mass="18381">MEAEARIAPLEEVPAESTLVFRVEPEGSDGDGDSDDRQEAILVRDGTDATAAQDRDGGDGNRRTREHPSVSCWLNYCQHFTHIKLDKGSGAAMRNGEIVCENHGAYFEADSGYCTYGPCEGATLAELEVTVSEGDVYLTDDDYAYVGRGPIEDENEEFDLASRSNVEF</sequence>
<dbReference type="Proteomes" id="UP000186547">
    <property type="component" value="Chromosome"/>
</dbReference>
<reference evidence="8 9" key="2">
    <citation type="journal article" date="2014" name="PLoS Genet.">
        <title>Phylogenetically driven sequencing of extremely halophilic archaea reveals strategies for static and dynamic osmo-response.</title>
        <authorList>
            <person name="Becker E.A."/>
            <person name="Seitzer P.M."/>
            <person name="Tritt A."/>
            <person name="Larsen D."/>
            <person name="Krusor M."/>
            <person name="Yao A.I."/>
            <person name="Wu D."/>
            <person name="Madern D."/>
            <person name="Eisen J.A."/>
            <person name="Darling A.E."/>
            <person name="Facciotti M.T."/>
        </authorList>
    </citation>
    <scope>NUCLEOTIDE SEQUENCE [LARGE SCALE GENOMIC DNA]</scope>
    <source>
        <strain evidence="8 9">AJ5</strain>
    </source>
</reference>
<evidence type="ECO:0000256" key="5">
    <source>
        <dbReference type="SAM" id="MobiDB-lite"/>
    </source>
</evidence>
<evidence type="ECO:0000313" key="9">
    <source>
        <dbReference type="Proteomes" id="UP000011555"/>
    </source>
</evidence>
<dbReference type="Proteomes" id="UP000011555">
    <property type="component" value="Unassembled WGS sequence"/>
</dbReference>
<reference evidence="7 10" key="1">
    <citation type="journal article" date="2011" name="J. Bacteriol.">
        <title>Genome sequence of Halobiforma lacisalsi AJ5, an extremely halophilic archaeon which harbors a bop gene.</title>
        <authorList>
            <person name="Jiang X."/>
            <person name="Wang S."/>
            <person name="Cheng H."/>
            <person name="Huo Y."/>
            <person name="Zhang X."/>
            <person name="Zhu X."/>
            <person name="Han X."/>
            <person name="Ni P."/>
            <person name="Wu M."/>
        </authorList>
    </citation>
    <scope>NUCLEOTIDE SEQUENCE [LARGE SCALE GENOMIC DNA]</scope>
    <source>
        <strain evidence="7 10">AJ5</strain>
    </source>
</reference>
<reference evidence="7" key="3">
    <citation type="submission" date="2017-01" db="EMBL/GenBank/DDBJ databases">
        <authorList>
            <person name="Mah S.A."/>
            <person name="Swanson W.J."/>
            <person name="Moy G.W."/>
            <person name="Vacquier V.D."/>
        </authorList>
    </citation>
    <scope>NUCLEOTIDE SEQUENCE</scope>
    <source>
        <strain evidence="7">AJ5</strain>
    </source>
</reference>
<dbReference type="PANTHER" id="PTHR40261:SF1">
    <property type="entry name" value="RIESKE DOMAIN-CONTAINING PROTEIN"/>
    <property type="match status" value="1"/>
</dbReference>
<gene>
    <name evidence="8" type="ORF">C445_12990</name>
    <name evidence="7" type="ORF">CHINAEXTREME_01360</name>
</gene>
<keyword evidence="2" id="KW-0479">Metal-binding</keyword>
<dbReference type="KEGG" id="hlc:CHINAEXTREME01360"/>
<evidence type="ECO:0000256" key="2">
    <source>
        <dbReference type="ARBA" id="ARBA00022723"/>
    </source>
</evidence>
<dbReference type="EMBL" id="CP019285">
    <property type="protein sequence ID" value="APW96494.1"/>
    <property type="molecule type" value="Genomic_DNA"/>
</dbReference>
<evidence type="ECO:0000313" key="10">
    <source>
        <dbReference type="Proteomes" id="UP000186547"/>
    </source>
</evidence>
<dbReference type="InterPro" id="IPR017941">
    <property type="entry name" value="Rieske_2Fe-2S"/>
</dbReference>